<gene>
    <name evidence="1" type="ORF">DdX_15138</name>
</gene>
<name>A0AAD4R197_9BILA</name>
<proteinExistence type="predicted"/>
<keyword evidence="2" id="KW-1185">Reference proteome</keyword>
<evidence type="ECO:0008006" key="3">
    <source>
        <dbReference type="Google" id="ProtNLM"/>
    </source>
</evidence>
<evidence type="ECO:0000313" key="1">
    <source>
        <dbReference type="EMBL" id="KAI1703079.1"/>
    </source>
</evidence>
<reference evidence="1" key="1">
    <citation type="submission" date="2022-01" db="EMBL/GenBank/DDBJ databases">
        <title>Genome Sequence Resource for Two Populations of Ditylenchus destructor, the Migratory Endoparasitic Phytonematode.</title>
        <authorList>
            <person name="Zhang H."/>
            <person name="Lin R."/>
            <person name="Xie B."/>
        </authorList>
    </citation>
    <scope>NUCLEOTIDE SEQUENCE</scope>
    <source>
        <strain evidence="1">BazhouSP</strain>
    </source>
</reference>
<dbReference type="Proteomes" id="UP001201812">
    <property type="component" value="Unassembled WGS sequence"/>
</dbReference>
<dbReference type="EMBL" id="JAKKPZ010000088">
    <property type="protein sequence ID" value="KAI1703079.1"/>
    <property type="molecule type" value="Genomic_DNA"/>
</dbReference>
<organism evidence="1 2">
    <name type="scientific">Ditylenchus destructor</name>
    <dbReference type="NCBI Taxonomy" id="166010"/>
    <lineage>
        <taxon>Eukaryota</taxon>
        <taxon>Metazoa</taxon>
        <taxon>Ecdysozoa</taxon>
        <taxon>Nematoda</taxon>
        <taxon>Chromadorea</taxon>
        <taxon>Rhabditida</taxon>
        <taxon>Tylenchina</taxon>
        <taxon>Tylenchomorpha</taxon>
        <taxon>Sphaerularioidea</taxon>
        <taxon>Anguinidae</taxon>
        <taxon>Anguininae</taxon>
        <taxon>Ditylenchus</taxon>
    </lineage>
</organism>
<comment type="caution">
    <text evidence="1">The sequence shown here is derived from an EMBL/GenBank/DDBJ whole genome shotgun (WGS) entry which is preliminary data.</text>
</comment>
<accession>A0AAD4R197</accession>
<protein>
    <recommendedName>
        <fullName evidence="3">F-box domain-containing protein</fullName>
    </recommendedName>
</protein>
<dbReference type="AlphaFoldDB" id="A0AAD4R197"/>
<evidence type="ECO:0000313" key="2">
    <source>
        <dbReference type="Proteomes" id="UP001201812"/>
    </source>
</evidence>
<sequence length="280" mass="32199">MYSDTINEQQAVCKQFIRLHITLSVYSGLTLSQSSDILAEVKSAISNGGGQIGQKIQAKLDVVLRNNPGLSKMTGIAKVQNGEEAELEIFETLFCCIHSSLMSNSKHLSPFVFDVLCYLNRDQLERFSIVCRSLKNIIERYFHSKPYRIFDFLVIHGGSYALFHQGWQWHPNRDDYSVQQFLGGEACSNVYSRRYYSFAEMRPYLGPNIRIENTSIYADAFAYNPNRIAEMESITYLWRNGKVSVQNYVISIFNNIEEYSRRIGAEDFLPIRRQSCSVDI</sequence>